<dbReference type="Gene3D" id="3.30.70.270">
    <property type="match status" value="1"/>
</dbReference>
<evidence type="ECO:0000256" key="1">
    <source>
        <dbReference type="ARBA" id="ARBA00022679"/>
    </source>
</evidence>
<evidence type="ECO:0000256" key="4">
    <source>
        <dbReference type="ARBA" id="ARBA00022759"/>
    </source>
</evidence>
<evidence type="ECO:0000259" key="9">
    <source>
        <dbReference type="PROSITE" id="PS50994"/>
    </source>
</evidence>
<dbReference type="GO" id="GO:0003964">
    <property type="term" value="F:RNA-directed DNA polymerase activity"/>
    <property type="evidence" value="ECO:0007669"/>
    <property type="project" value="UniProtKB-KW"/>
</dbReference>
<evidence type="ECO:0000256" key="7">
    <source>
        <dbReference type="SAM" id="Coils"/>
    </source>
</evidence>
<dbReference type="Gene3D" id="3.10.10.10">
    <property type="entry name" value="HIV Type 1 Reverse Transcriptase, subunit A, domain 1"/>
    <property type="match status" value="1"/>
</dbReference>
<sequence length="1547" mass="178394">MALSHRKGHVTRACNTLTRTMEDTTARLEVWLDMSEDELIPQLRDIIETKTYLQAKMNKLEDNTTNFAKEVENITDDDEEAQQGAETMFDQVATLTDQAQDIIDKLFIQERRAQQAANTGIQNMGSQQPRQTQDQPHDQGIQELLLEQIKIAKFKGDEWEFENFWLQFSNIVDKSQKPKFLKFNKLLALLEKYNNKEVIISKLTSKLQIDSAATTKIQDQRKLFDRLLVVTSQLETYGETIDTRIIKDEIVHKFSGKIQDKVFDKKIDRPNAPWTLKVLCEDLENILSKEEEKIRLRQLDTNQKSNESQGQQKNEPKSKDQKNSQQDKDKKQEKDKKKKKRCVYCKEDGHWGHECETHSSHQARLEILKKEDRCVQCTKKGHMKDECKMKPCFNCKKAHHSSLCLTGKKPEKKEAKGSGEQKAVAITTANINLPNGFIPTIQAEAFNPKKMIWEPISMMLDSGADTTYITKELRKKWELLDHGSETLKTRVFNSDQPEEKSFGQSSIRIKTKEGELKMEVYVAQNLTGRIPKSELSQQDLWYLMKNRIQLNPEAFQSVTVPDMILGCDYWHRLVNGKREQLPSGIHVIETEIGFTTMGRTCQQPKQPNMVEKYQFTVIVDQTTDQDREAEDKQKWDTQMCRPKEFTGPAKDEQKEKDKRTLEHFEKNVEKREEGYFARIPFKENHPALSDNKIIAVKRLEQLKKQYSPEVLEMINNVFKDYEEKGFIEKIDMDEKTDNLIHYNALQAVITPSKTTTKCRIVVDASSHFKGKPSLNDIIEQGPCILPDIVDVLIRFRSGRTVLISDVEKAFLQIFLHEDDRDITRVIWLKDIHGPVTPKNMRAYRFTRVLFGLNVSPFILAATIIHHLKKYGDDPIVKEMPTNLYVDNLIITTDEKMEEVIKIYKKIKTIFYEANMNIREFLSNSTEVNDAIEVKVRATENVMKVLGIQWTSETDTLKMEAKIDKNEKSSRRTVAKALASIFDPLGMLVPLVLQAKLFQRELWNKDQYGWDDASKEATACCVYVKNSLGTNLILGKCQARPLKEKWTIPKLEMHSTMTETRKTLMVLKALKEGSINIKQVTIITDSTICLAWLKTKPSTKEIGTLVMNRIMDIQRDVKEMEYMGVQVKFGHVRSEDNPADLGTRGCTKQEFADTIWWKGPRFLQGEGMKWTENFNLFQLKEDEGFHIFTTTTTEDTSVFDGNCTNSLGKMSRIAVYVLKFVKIKFQKLSPETLRRLEEKLPLLKNIKANTTMDRDEFYAGEKAVILDHQKTITKKHLAKHANLGIIKNEDGLLVCKGRMELAELEKAAKEPILVLPKSTLAKQIIWNSHGKFHNTTEHTMDVTRRRFWIPTLRQQVKSVIGKCSRCQRFNKQPFLYPDMGRLPQFRVRRHHPFENTGLDNFGPFTYKKEDGTEGTAFGTIFTCTVTRLVHIEVVQDTTAQQFVQAFRRFVALRGTPKQVVSDNGTNFVLGQKIIEEAIKRCPSAETGINWKFITPYSPWKGGVYERMVQSVKHAFLKAIGRKILTLDELATILYETAASTLVNKVNIP</sequence>
<dbReference type="GO" id="GO:0015074">
    <property type="term" value="P:DNA integration"/>
    <property type="evidence" value="ECO:0007669"/>
    <property type="project" value="InterPro"/>
</dbReference>
<feature type="region of interest" description="Disordered" evidence="8">
    <location>
        <begin position="117"/>
        <end position="137"/>
    </location>
</feature>
<feature type="coiled-coil region" evidence="7">
    <location>
        <begin position="43"/>
        <end position="77"/>
    </location>
</feature>
<dbReference type="GO" id="GO:0004519">
    <property type="term" value="F:endonuclease activity"/>
    <property type="evidence" value="ECO:0007669"/>
    <property type="project" value="UniProtKB-KW"/>
</dbReference>
<dbReference type="Pfam" id="PF05380">
    <property type="entry name" value="Peptidase_A17"/>
    <property type="match status" value="1"/>
</dbReference>
<evidence type="ECO:0000256" key="8">
    <source>
        <dbReference type="SAM" id="MobiDB-lite"/>
    </source>
</evidence>
<dbReference type="Gene3D" id="1.10.340.70">
    <property type="match status" value="1"/>
</dbReference>
<feature type="domain" description="Integrase catalytic" evidence="9">
    <location>
        <begin position="1387"/>
        <end position="1547"/>
    </location>
</feature>
<dbReference type="Gene3D" id="3.30.420.10">
    <property type="entry name" value="Ribonuclease H-like superfamily/Ribonuclease H"/>
    <property type="match status" value="1"/>
</dbReference>
<keyword evidence="2" id="KW-0548">Nucleotidyltransferase</keyword>
<dbReference type="InterPro" id="IPR043128">
    <property type="entry name" value="Rev_trsase/Diguanyl_cyclase"/>
</dbReference>
<evidence type="ECO:0000256" key="2">
    <source>
        <dbReference type="ARBA" id="ARBA00022695"/>
    </source>
</evidence>
<keyword evidence="10" id="KW-1185">Reference proteome</keyword>
<dbReference type="InterPro" id="IPR001878">
    <property type="entry name" value="Znf_CCHC"/>
</dbReference>
<dbReference type="Pfam" id="PF00078">
    <property type="entry name" value="RVT_1"/>
    <property type="match status" value="1"/>
</dbReference>
<dbReference type="STRING" id="1561998.A0A1I7TP05"/>
<evidence type="ECO:0000256" key="5">
    <source>
        <dbReference type="ARBA" id="ARBA00022801"/>
    </source>
</evidence>
<feature type="region of interest" description="Disordered" evidence="8">
    <location>
        <begin position="297"/>
        <end position="335"/>
    </location>
</feature>
<keyword evidence="6" id="KW-0695">RNA-directed DNA polymerase</keyword>
<dbReference type="SMART" id="SM00343">
    <property type="entry name" value="ZnF_C2HC"/>
    <property type="match status" value="2"/>
</dbReference>
<dbReference type="Pfam" id="PF17921">
    <property type="entry name" value="Integrase_H2C2"/>
    <property type="match status" value="1"/>
</dbReference>
<dbReference type="GO" id="GO:0042575">
    <property type="term" value="C:DNA polymerase complex"/>
    <property type="evidence" value="ECO:0007669"/>
    <property type="project" value="UniProtKB-ARBA"/>
</dbReference>
<dbReference type="InterPro" id="IPR043502">
    <property type="entry name" value="DNA/RNA_pol_sf"/>
</dbReference>
<dbReference type="Proteomes" id="UP000095282">
    <property type="component" value="Unplaced"/>
</dbReference>
<dbReference type="PROSITE" id="PS00141">
    <property type="entry name" value="ASP_PROTEASE"/>
    <property type="match status" value="1"/>
</dbReference>
<feature type="compositionally biased region" description="Polar residues" evidence="8">
    <location>
        <begin position="299"/>
        <end position="313"/>
    </location>
</feature>
<keyword evidence="1" id="KW-0808">Transferase</keyword>
<keyword evidence="4" id="KW-0255">Endonuclease</keyword>
<dbReference type="GO" id="GO:0008270">
    <property type="term" value="F:zinc ion binding"/>
    <property type="evidence" value="ECO:0007669"/>
    <property type="project" value="InterPro"/>
</dbReference>
<dbReference type="InterPro" id="IPR001584">
    <property type="entry name" value="Integrase_cat-core"/>
</dbReference>
<dbReference type="GO" id="GO:0003676">
    <property type="term" value="F:nucleic acid binding"/>
    <property type="evidence" value="ECO:0007669"/>
    <property type="project" value="InterPro"/>
</dbReference>
<dbReference type="InterPro" id="IPR036397">
    <property type="entry name" value="RNaseH_sf"/>
</dbReference>
<dbReference type="InterPro" id="IPR001969">
    <property type="entry name" value="Aspartic_peptidase_AS"/>
</dbReference>
<feature type="compositionally biased region" description="Polar residues" evidence="8">
    <location>
        <begin position="117"/>
        <end position="134"/>
    </location>
</feature>
<keyword evidence="7" id="KW-0175">Coiled coil</keyword>
<feature type="compositionally biased region" description="Basic and acidic residues" evidence="8">
    <location>
        <begin position="314"/>
        <end position="335"/>
    </location>
</feature>
<evidence type="ECO:0000256" key="3">
    <source>
        <dbReference type="ARBA" id="ARBA00022722"/>
    </source>
</evidence>
<dbReference type="GO" id="GO:0006508">
    <property type="term" value="P:proteolysis"/>
    <property type="evidence" value="ECO:0007669"/>
    <property type="project" value="InterPro"/>
</dbReference>
<accession>A0A1I7TP05</accession>
<name>A0A1I7TP05_9PELO</name>
<dbReference type="InterPro" id="IPR041588">
    <property type="entry name" value="Integrase_H2C2"/>
</dbReference>
<dbReference type="Gene3D" id="4.10.60.10">
    <property type="entry name" value="Zinc finger, CCHC-type"/>
    <property type="match status" value="1"/>
</dbReference>
<dbReference type="InterPro" id="IPR000477">
    <property type="entry name" value="RT_dom"/>
</dbReference>
<keyword evidence="3" id="KW-0540">Nuclease</keyword>
<dbReference type="WBParaSite" id="Csp11.Scaffold629.g10340.t2">
    <property type="protein sequence ID" value="Csp11.Scaffold629.g10340.t2"/>
    <property type="gene ID" value="Csp11.Scaffold629.g10340"/>
</dbReference>
<dbReference type="PANTHER" id="PTHR47331">
    <property type="entry name" value="PHD-TYPE DOMAIN-CONTAINING PROTEIN"/>
    <property type="match status" value="1"/>
</dbReference>
<dbReference type="SUPFAM" id="SSF53098">
    <property type="entry name" value="Ribonuclease H-like"/>
    <property type="match status" value="1"/>
</dbReference>
<protein>
    <submittedName>
        <fullName evidence="11">Integrase catalytic domain-containing protein</fullName>
    </submittedName>
</protein>
<dbReference type="SUPFAM" id="SSF56672">
    <property type="entry name" value="DNA/RNA polymerases"/>
    <property type="match status" value="1"/>
</dbReference>
<organism evidence="10 11">
    <name type="scientific">Caenorhabditis tropicalis</name>
    <dbReference type="NCBI Taxonomy" id="1561998"/>
    <lineage>
        <taxon>Eukaryota</taxon>
        <taxon>Metazoa</taxon>
        <taxon>Ecdysozoa</taxon>
        <taxon>Nematoda</taxon>
        <taxon>Chromadorea</taxon>
        <taxon>Rhabditida</taxon>
        <taxon>Rhabditina</taxon>
        <taxon>Rhabditomorpha</taxon>
        <taxon>Rhabditoidea</taxon>
        <taxon>Rhabditidae</taxon>
        <taxon>Peloderinae</taxon>
        <taxon>Caenorhabditis</taxon>
    </lineage>
</organism>
<reference evidence="11" key="1">
    <citation type="submission" date="2016-11" db="UniProtKB">
        <authorList>
            <consortium name="WormBaseParasite"/>
        </authorList>
    </citation>
    <scope>IDENTIFICATION</scope>
</reference>
<dbReference type="PROSITE" id="PS50994">
    <property type="entry name" value="INTEGRASE"/>
    <property type="match status" value="1"/>
</dbReference>
<evidence type="ECO:0000256" key="6">
    <source>
        <dbReference type="ARBA" id="ARBA00022918"/>
    </source>
</evidence>
<dbReference type="GO" id="GO:0004190">
    <property type="term" value="F:aspartic-type endopeptidase activity"/>
    <property type="evidence" value="ECO:0007669"/>
    <property type="project" value="InterPro"/>
</dbReference>
<dbReference type="InterPro" id="IPR008042">
    <property type="entry name" value="Retrotrans_Pao"/>
</dbReference>
<dbReference type="InterPro" id="IPR012337">
    <property type="entry name" value="RNaseH-like_sf"/>
</dbReference>
<keyword evidence="5" id="KW-0378">Hydrolase</keyword>
<proteinExistence type="predicted"/>
<evidence type="ECO:0000313" key="10">
    <source>
        <dbReference type="Proteomes" id="UP000095282"/>
    </source>
</evidence>
<evidence type="ECO:0000313" key="11">
    <source>
        <dbReference type="WBParaSite" id="Csp11.Scaffold629.g10340.t2"/>
    </source>
</evidence>